<dbReference type="Proteomes" id="UP000238007">
    <property type="component" value="Unassembled WGS sequence"/>
</dbReference>
<dbReference type="InterPro" id="IPR032710">
    <property type="entry name" value="NTF2-like_dom_sf"/>
</dbReference>
<evidence type="ECO:0000313" key="3">
    <source>
        <dbReference type="Proteomes" id="UP000238007"/>
    </source>
</evidence>
<dbReference type="PANTHER" id="PTHR41252">
    <property type="entry name" value="BLR2505 PROTEIN"/>
    <property type="match status" value="1"/>
</dbReference>
<dbReference type="PANTHER" id="PTHR41252:SF1">
    <property type="entry name" value="BLR2505 PROTEIN"/>
    <property type="match status" value="1"/>
</dbReference>
<dbReference type="EMBL" id="PVTP01000018">
    <property type="protein sequence ID" value="PRY74397.1"/>
    <property type="molecule type" value="Genomic_DNA"/>
</dbReference>
<reference evidence="2 3" key="1">
    <citation type="submission" date="2018-03" db="EMBL/GenBank/DDBJ databases">
        <title>Genomic Encyclopedia of Archaeal and Bacterial Type Strains, Phase II (KMG-II): from individual species to whole genera.</title>
        <authorList>
            <person name="Goeker M."/>
        </authorList>
    </citation>
    <scope>NUCLEOTIDE SEQUENCE [LARGE SCALE GENOMIC DNA]</scope>
    <source>
        <strain evidence="2 3">DSM 101533</strain>
    </source>
</reference>
<dbReference type="Pfam" id="PF12680">
    <property type="entry name" value="SnoaL_2"/>
    <property type="match status" value="1"/>
</dbReference>
<accession>A0A2T0VTW8</accession>
<comment type="caution">
    <text evidence="2">The sequence shown here is derived from an EMBL/GenBank/DDBJ whole genome shotgun (WGS) entry which is preliminary data.</text>
</comment>
<dbReference type="AlphaFoldDB" id="A0A2T0VTW8"/>
<organism evidence="2 3">
    <name type="scientific">Yoonia maritima</name>
    <dbReference type="NCBI Taxonomy" id="1435347"/>
    <lineage>
        <taxon>Bacteria</taxon>
        <taxon>Pseudomonadati</taxon>
        <taxon>Pseudomonadota</taxon>
        <taxon>Alphaproteobacteria</taxon>
        <taxon>Rhodobacterales</taxon>
        <taxon>Paracoccaceae</taxon>
        <taxon>Yoonia</taxon>
    </lineage>
</organism>
<proteinExistence type="predicted"/>
<evidence type="ECO:0000313" key="2">
    <source>
        <dbReference type="EMBL" id="PRY74397.1"/>
    </source>
</evidence>
<dbReference type="InterPro" id="IPR037401">
    <property type="entry name" value="SnoaL-like"/>
</dbReference>
<dbReference type="SUPFAM" id="SSF54427">
    <property type="entry name" value="NTF2-like"/>
    <property type="match status" value="1"/>
</dbReference>
<protein>
    <recommendedName>
        <fullName evidence="1">SnoaL-like domain-containing protein</fullName>
    </recommendedName>
</protein>
<dbReference type="Gene3D" id="3.10.450.50">
    <property type="match status" value="1"/>
</dbReference>
<sequence length="129" mass="14219">MTPLEIVKSTYESATPEQNASNLERHMAADAIWTETAGSPYAGTFVGFAEIAQNVFARLGGEWADYRFEPERYLADDETVVAIGTYTGVYHATGKPMKARVVHIWRIASGKIAAFEQVVDSNKLTEAMN</sequence>
<dbReference type="OrthoDB" id="8451859at2"/>
<keyword evidence="3" id="KW-1185">Reference proteome</keyword>
<name>A0A2T0VTW8_9RHOB</name>
<gene>
    <name evidence="2" type="ORF">CLV80_11834</name>
</gene>
<dbReference type="RefSeq" id="WP_106359295.1">
    <property type="nucleotide sequence ID" value="NZ_PVTP01000018.1"/>
</dbReference>
<feature type="domain" description="SnoaL-like" evidence="1">
    <location>
        <begin position="14"/>
        <end position="114"/>
    </location>
</feature>
<evidence type="ECO:0000259" key="1">
    <source>
        <dbReference type="Pfam" id="PF12680"/>
    </source>
</evidence>